<dbReference type="GO" id="GO:0004674">
    <property type="term" value="F:protein serine/threonine kinase activity"/>
    <property type="evidence" value="ECO:0007669"/>
    <property type="project" value="UniProtKB-KW"/>
</dbReference>
<dbReference type="CDD" id="cd14014">
    <property type="entry name" value="STKc_PknB_like"/>
    <property type="match status" value="1"/>
</dbReference>
<dbReference type="InterPro" id="IPR000719">
    <property type="entry name" value="Prot_kinase_dom"/>
</dbReference>
<dbReference type="InterPro" id="IPR011009">
    <property type="entry name" value="Kinase-like_dom_sf"/>
</dbReference>
<evidence type="ECO:0000256" key="6">
    <source>
        <dbReference type="ARBA" id="ARBA00022840"/>
    </source>
</evidence>
<dbReference type="PROSITE" id="PS00108">
    <property type="entry name" value="PROTEIN_KINASE_ST"/>
    <property type="match status" value="1"/>
</dbReference>
<feature type="transmembrane region" description="Helical" evidence="8">
    <location>
        <begin position="500"/>
        <end position="518"/>
    </location>
</feature>
<evidence type="ECO:0000256" key="5">
    <source>
        <dbReference type="ARBA" id="ARBA00022777"/>
    </source>
</evidence>
<evidence type="ECO:0000256" key="4">
    <source>
        <dbReference type="ARBA" id="ARBA00022741"/>
    </source>
</evidence>
<protein>
    <recommendedName>
        <fullName evidence="1">non-specific serine/threonine protein kinase</fullName>
        <ecNumber evidence="1">2.7.11.1</ecNumber>
    </recommendedName>
</protein>
<dbReference type="PROSITE" id="PS50011">
    <property type="entry name" value="PROTEIN_KINASE_DOM"/>
    <property type="match status" value="1"/>
</dbReference>
<evidence type="ECO:0000256" key="8">
    <source>
        <dbReference type="SAM" id="Phobius"/>
    </source>
</evidence>
<feature type="binding site" evidence="7">
    <location>
        <position position="56"/>
    </location>
    <ligand>
        <name>ATP</name>
        <dbReference type="ChEBI" id="CHEBI:30616"/>
    </ligand>
</feature>
<feature type="transmembrane region" description="Helical" evidence="8">
    <location>
        <begin position="582"/>
        <end position="602"/>
    </location>
</feature>
<dbReference type="OrthoDB" id="9762169at2"/>
<evidence type="ECO:0000256" key="2">
    <source>
        <dbReference type="ARBA" id="ARBA00022527"/>
    </source>
</evidence>
<dbReference type="Gene3D" id="1.10.510.10">
    <property type="entry name" value="Transferase(Phosphotransferase) domain 1"/>
    <property type="match status" value="1"/>
</dbReference>
<dbReference type="Proteomes" id="UP000326505">
    <property type="component" value="Chromosome"/>
</dbReference>
<feature type="domain" description="Protein kinase" evidence="9">
    <location>
        <begin position="27"/>
        <end position="283"/>
    </location>
</feature>
<evidence type="ECO:0000256" key="1">
    <source>
        <dbReference type="ARBA" id="ARBA00012513"/>
    </source>
</evidence>
<name>A0A5P2X463_STRST</name>
<accession>A0A5P2X463</accession>
<feature type="transmembrane region" description="Helical" evidence="8">
    <location>
        <begin position="323"/>
        <end position="345"/>
    </location>
</feature>
<feature type="transmembrane region" description="Helical" evidence="8">
    <location>
        <begin position="550"/>
        <end position="570"/>
    </location>
</feature>
<dbReference type="KEGG" id="sspb:CP982_03825"/>
<feature type="transmembrane region" description="Helical" evidence="8">
    <location>
        <begin position="524"/>
        <end position="543"/>
    </location>
</feature>
<keyword evidence="8" id="KW-1133">Transmembrane helix</keyword>
<feature type="transmembrane region" description="Helical" evidence="8">
    <location>
        <begin position="403"/>
        <end position="424"/>
    </location>
</feature>
<feature type="transmembrane region" description="Helical" evidence="8">
    <location>
        <begin position="431"/>
        <end position="449"/>
    </location>
</feature>
<keyword evidence="6 7" id="KW-0067">ATP-binding</keyword>
<dbReference type="SMART" id="SM00220">
    <property type="entry name" value="S_TKc"/>
    <property type="match status" value="1"/>
</dbReference>
<dbReference type="GO" id="GO:0005524">
    <property type="term" value="F:ATP binding"/>
    <property type="evidence" value="ECO:0007669"/>
    <property type="project" value="UniProtKB-UniRule"/>
</dbReference>
<dbReference type="EC" id="2.7.11.1" evidence="1"/>
<dbReference type="Pfam" id="PF00069">
    <property type="entry name" value="Pkinase"/>
    <property type="match status" value="1"/>
</dbReference>
<feature type="transmembrane region" description="Helical" evidence="8">
    <location>
        <begin position="469"/>
        <end position="488"/>
    </location>
</feature>
<dbReference type="SUPFAM" id="SSF56112">
    <property type="entry name" value="Protein kinase-like (PK-like)"/>
    <property type="match status" value="1"/>
</dbReference>
<dbReference type="RefSeq" id="WP_150509150.1">
    <property type="nucleotide sequence ID" value="NZ_JACHJD010000001.1"/>
</dbReference>
<gene>
    <name evidence="10" type="ORF">CP982_03825</name>
</gene>
<dbReference type="InterPro" id="IPR017441">
    <property type="entry name" value="Protein_kinase_ATP_BS"/>
</dbReference>
<keyword evidence="5 10" id="KW-0418">Kinase</keyword>
<evidence type="ECO:0000256" key="3">
    <source>
        <dbReference type="ARBA" id="ARBA00022679"/>
    </source>
</evidence>
<evidence type="ECO:0000256" key="7">
    <source>
        <dbReference type="PROSITE-ProRule" id="PRU10141"/>
    </source>
</evidence>
<organism evidence="10 11">
    <name type="scientific">Streptomyces spectabilis</name>
    <dbReference type="NCBI Taxonomy" id="68270"/>
    <lineage>
        <taxon>Bacteria</taxon>
        <taxon>Bacillati</taxon>
        <taxon>Actinomycetota</taxon>
        <taxon>Actinomycetes</taxon>
        <taxon>Kitasatosporales</taxon>
        <taxon>Streptomycetaceae</taxon>
        <taxon>Streptomyces</taxon>
    </lineage>
</organism>
<dbReference type="PANTHER" id="PTHR43289:SF6">
    <property type="entry name" value="SERINE_THREONINE-PROTEIN KINASE NEKL-3"/>
    <property type="match status" value="1"/>
</dbReference>
<dbReference type="Gene3D" id="3.30.200.20">
    <property type="entry name" value="Phosphorylase Kinase, domain 1"/>
    <property type="match status" value="1"/>
</dbReference>
<dbReference type="PANTHER" id="PTHR43289">
    <property type="entry name" value="MITOGEN-ACTIVATED PROTEIN KINASE KINASE KINASE 20-RELATED"/>
    <property type="match status" value="1"/>
</dbReference>
<dbReference type="EMBL" id="CP023690">
    <property type="protein sequence ID" value="QEV57945.1"/>
    <property type="molecule type" value="Genomic_DNA"/>
</dbReference>
<evidence type="ECO:0000259" key="9">
    <source>
        <dbReference type="PROSITE" id="PS50011"/>
    </source>
</evidence>
<dbReference type="AlphaFoldDB" id="A0A5P2X463"/>
<evidence type="ECO:0000313" key="10">
    <source>
        <dbReference type="EMBL" id="QEV57945.1"/>
    </source>
</evidence>
<dbReference type="PROSITE" id="PS00107">
    <property type="entry name" value="PROTEIN_KINASE_ATP"/>
    <property type="match status" value="1"/>
</dbReference>
<keyword evidence="8" id="KW-0472">Membrane</keyword>
<proteinExistence type="predicted"/>
<dbReference type="InterPro" id="IPR008271">
    <property type="entry name" value="Ser/Thr_kinase_AS"/>
</dbReference>
<keyword evidence="4 7" id="KW-0547">Nucleotide-binding</keyword>
<sequence length="624" mass="64678">MMTPRVSGGAFRGVAMVEGGQPFGGRFQLIEELGRGGMGVVWRAVDTLLGREVAVKHVRGPGQGAAPLDTKATARLLREARAAAKLNHPGAVTVYDVVRSGSEVVIVMELVQGTTLSALVAREGPLPPARVASIGAQLAEVLGAAHAMGVIHRDVKPENVMLLAGGRVKLADFGIARLSSEVTSTTSVFGTPAYMAPEQIRGAPVPATDLWALGVTLFHALEGASPFARPAPVESIAAVLSDPPPVSRRAGPALGAVLHSLLAKNPEERPHVAQAAAELRQIAEGRVTTMMAAAPVAPRRQPTVAPAPPPTPPWRLPARPASFVNPVLPGLLGLGTVGLWVLSWFQLDGHAVLTGPGLLLFRTQPFETWWIDAGHTADAAGPEAPWATVAAGYPFGDDGVLNALLVLTHLPFLALLIGSWASLVSPSRRTWAGLLAGSSVLALTSGFVVNGVHQRLRELDQDAWLNSGPYLLAGAVGLLAAVHLVRHGGTRARSLDRRRLIPVAAGAVTGATAAGIAVPGLMSGAVAVTGTLAVLLWAGLVLPHRLASSVLGGWALAMTVPLVLGITLATHPAPDSAHTTVATWRLVVLAVAVAAVGCWALAHSHRAREAEAAHSGAFLRNQPW</sequence>
<keyword evidence="8" id="KW-0812">Transmembrane</keyword>
<keyword evidence="2 10" id="KW-0723">Serine/threonine-protein kinase</keyword>
<reference evidence="10 11" key="1">
    <citation type="submission" date="2017-09" db="EMBL/GenBank/DDBJ databases">
        <authorList>
            <person name="Lee N."/>
            <person name="Cho B.-K."/>
        </authorList>
    </citation>
    <scope>NUCLEOTIDE SEQUENCE [LARGE SCALE GENOMIC DNA]</scope>
    <source>
        <strain evidence="10 11">ATCC 27465</strain>
    </source>
</reference>
<evidence type="ECO:0000313" key="11">
    <source>
        <dbReference type="Proteomes" id="UP000326505"/>
    </source>
</evidence>
<keyword evidence="3" id="KW-0808">Transferase</keyword>